<evidence type="ECO:0000313" key="2">
    <source>
        <dbReference type="EMBL" id="GEO67087.1"/>
    </source>
</evidence>
<dbReference type="EMBL" id="BJZI01000019">
    <property type="protein sequence ID" value="GEO67087.1"/>
    <property type="molecule type" value="Genomic_DNA"/>
</dbReference>
<gene>
    <name evidence="2" type="ORF">LSP04_15060</name>
    <name evidence="3" type="ORF">VC81_04725</name>
</gene>
<feature type="transmembrane region" description="Helical" evidence="1">
    <location>
        <begin position="39"/>
        <end position="58"/>
    </location>
</feature>
<reference evidence="2 5" key="2">
    <citation type="submission" date="2019-07" db="EMBL/GenBank/DDBJ databases">
        <title>Whole genome shotgun sequence of Lactobacillus spicheri NBRC 107155.</title>
        <authorList>
            <person name="Hosoyama A."/>
            <person name="Uohara A."/>
            <person name="Ohji S."/>
            <person name="Ichikawa N."/>
        </authorList>
    </citation>
    <scope>NUCLEOTIDE SEQUENCE [LARGE SCALE GENOMIC DNA]</scope>
    <source>
        <strain evidence="2 5">NBRC 107155</strain>
    </source>
</reference>
<organism evidence="3 4">
    <name type="scientific">Levilactobacillus spicheri</name>
    <dbReference type="NCBI Taxonomy" id="216463"/>
    <lineage>
        <taxon>Bacteria</taxon>
        <taxon>Bacillati</taxon>
        <taxon>Bacillota</taxon>
        <taxon>Bacilli</taxon>
        <taxon>Lactobacillales</taxon>
        <taxon>Lactobacillaceae</taxon>
        <taxon>Levilactobacillus</taxon>
    </lineage>
</organism>
<reference evidence="3 4" key="1">
    <citation type="submission" date="2015-03" db="EMBL/GenBank/DDBJ databases">
        <authorList>
            <person name="Zheng J."/>
            <person name="Ganezle M."/>
        </authorList>
    </citation>
    <scope>NUCLEOTIDE SEQUENCE [LARGE SCALE GENOMIC DNA]</scope>
    <source>
        <strain evidence="3 4">LP38</strain>
    </source>
</reference>
<evidence type="ECO:0000256" key="1">
    <source>
        <dbReference type="SAM" id="Phobius"/>
    </source>
</evidence>
<accession>A0A0F3RSS5</accession>
<keyword evidence="1" id="KW-0812">Transmembrane</keyword>
<dbReference type="RefSeq" id="WP_045807001.1">
    <property type="nucleotide sequence ID" value="NZ_BJZI01000019.1"/>
</dbReference>
<dbReference type="STRING" id="216463.VC81_04725"/>
<evidence type="ECO:0000313" key="5">
    <source>
        <dbReference type="Proteomes" id="UP000321691"/>
    </source>
</evidence>
<evidence type="ECO:0000313" key="4">
    <source>
        <dbReference type="Proteomes" id="UP000033491"/>
    </source>
</evidence>
<keyword evidence="5" id="KW-1185">Reference proteome</keyword>
<sequence length="119" mass="12610">MRITKLITGLALIAWAVFTLAQALNLNVNPAGEGGPALNGSWGLVIAGLYLVAGMIDLTTQPGVALNSDVTVLVLVLIVWLMGISEVGFSLDLTLWSYLALGLVSLNVIWDVRHLPVES</sequence>
<protein>
    <submittedName>
        <fullName evidence="3">Uncharacterized protein</fullName>
    </submittedName>
</protein>
<evidence type="ECO:0000313" key="3">
    <source>
        <dbReference type="EMBL" id="KJW13046.1"/>
    </source>
</evidence>
<dbReference type="PATRIC" id="fig|216463.3.peg.48"/>
<proteinExistence type="predicted"/>
<name>A0A0F3RSS5_9LACO</name>
<keyword evidence="1" id="KW-1133">Transmembrane helix</keyword>
<keyword evidence="1" id="KW-0472">Membrane</keyword>
<dbReference type="Proteomes" id="UP000033491">
    <property type="component" value="Unassembled WGS sequence"/>
</dbReference>
<comment type="caution">
    <text evidence="3">The sequence shown here is derived from an EMBL/GenBank/DDBJ whole genome shotgun (WGS) entry which is preliminary data.</text>
</comment>
<feature type="transmembrane region" description="Helical" evidence="1">
    <location>
        <begin position="95"/>
        <end position="112"/>
    </location>
</feature>
<dbReference type="Proteomes" id="UP000321691">
    <property type="component" value="Unassembled WGS sequence"/>
</dbReference>
<dbReference type="EMBL" id="JZCR01000011">
    <property type="protein sequence ID" value="KJW13046.1"/>
    <property type="molecule type" value="Genomic_DNA"/>
</dbReference>
<dbReference type="AlphaFoldDB" id="A0A0F3RSS5"/>
<feature type="transmembrane region" description="Helical" evidence="1">
    <location>
        <begin position="70"/>
        <end position="89"/>
    </location>
</feature>